<dbReference type="GO" id="GO:0008170">
    <property type="term" value="F:N-methyltransferase activity"/>
    <property type="evidence" value="ECO:0007669"/>
    <property type="project" value="UniProtKB-ARBA"/>
</dbReference>
<dbReference type="GO" id="GO:0005634">
    <property type="term" value="C:nucleus"/>
    <property type="evidence" value="ECO:0007669"/>
    <property type="project" value="TreeGrafter"/>
</dbReference>
<dbReference type="SUPFAM" id="SSF82185">
    <property type="entry name" value="Histone H3 K4-specific methyltransferase SET7/9 N-terminal domain"/>
    <property type="match status" value="1"/>
</dbReference>
<sequence>MKVSECESQDESKVEAFRQAVESLLDESSNIIKELTESPQFMDCVTKEDDKILTKEPCDQNGECQLDLIGDFEQFSITNGLKLTSKLEESQLSFVNESLEDGIKFSGSFFEGKPHGFFRIMNKYGDLVFFGCFIHGRLHGQSLKSLVGGGFLLNLDHSNSEFSGDNIVYLYPDCQTAFVGSFDQSSMVSAQANEVINTRNNCCGLNYPIFELLNDVYYSQDISSLDKISKEPMLADPYESFFVFVKESKISGAGQGLFAKISVASGTVLAFYNGIRKPSVSLSESSFEDTPYKISLSKQTDMDIPQECISLDKYTSSLAHKVCHSFTPNCDFDKYDHPRFGVILSVVSLREILEGEELTVDYKYDLNVAPSWYKKAWAKHQKMIRGMPSWQKALSRKRRYRRNTSSLSSNHLNKIV</sequence>
<keyword evidence="2" id="KW-0489">Methyltransferase</keyword>
<dbReference type="InterPro" id="IPR001214">
    <property type="entry name" value="SET_dom"/>
</dbReference>
<name>A0A0K2UL30_LEPSM</name>
<dbReference type="GO" id="GO:0032259">
    <property type="term" value="P:methylation"/>
    <property type="evidence" value="ECO:0007669"/>
    <property type="project" value="UniProtKB-KW"/>
</dbReference>
<dbReference type="OrthoDB" id="294378at2759"/>
<dbReference type="InterPro" id="IPR054533">
    <property type="entry name" value="SETD7_N"/>
</dbReference>
<organism evidence="2">
    <name type="scientific">Lepeophtheirus salmonis</name>
    <name type="common">Salmon louse</name>
    <name type="synonym">Caligus salmonis</name>
    <dbReference type="NCBI Taxonomy" id="72036"/>
    <lineage>
        <taxon>Eukaryota</taxon>
        <taxon>Metazoa</taxon>
        <taxon>Ecdysozoa</taxon>
        <taxon>Arthropoda</taxon>
        <taxon>Crustacea</taxon>
        <taxon>Multicrustacea</taxon>
        <taxon>Hexanauplia</taxon>
        <taxon>Copepoda</taxon>
        <taxon>Siphonostomatoida</taxon>
        <taxon>Caligidae</taxon>
        <taxon>Lepeophtheirus</taxon>
    </lineage>
</organism>
<reference evidence="2" key="1">
    <citation type="submission" date="2014-05" db="EMBL/GenBank/DDBJ databases">
        <authorList>
            <person name="Chronopoulou M."/>
        </authorList>
    </citation>
    <scope>NUCLEOTIDE SEQUENCE</scope>
    <source>
        <tissue evidence="2">Whole organism</tissue>
    </source>
</reference>
<dbReference type="PROSITE" id="PS50280">
    <property type="entry name" value="SET"/>
    <property type="match status" value="1"/>
</dbReference>
<protein>
    <submittedName>
        <fullName evidence="2">Histonelysine Nmethyltransferase SETD7like [Pundamilia nyererei]</fullName>
    </submittedName>
</protein>
<dbReference type="Gene3D" id="2.20.110.10">
    <property type="entry name" value="Histone H3 K4-specific methyltransferase SET7/9 N-terminal domain"/>
    <property type="match status" value="1"/>
</dbReference>
<dbReference type="GO" id="GO:0070828">
    <property type="term" value="P:heterochromatin organization"/>
    <property type="evidence" value="ECO:0007669"/>
    <property type="project" value="TreeGrafter"/>
</dbReference>
<dbReference type="EMBL" id="HACA01021598">
    <property type="protein sequence ID" value="CDW38959.1"/>
    <property type="molecule type" value="Transcribed_RNA"/>
</dbReference>
<dbReference type="GO" id="GO:0003682">
    <property type="term" value="F:chromatin binding"/>
    <property type="evidence" value="ECO:0007669"/>
    <property type="project" value="TreeGrafter"/>
</dbReference>
<proteinExistence type="predicted"/>
<dbReference type="PANTHER" id="PTHR46820:SF1">
    <property type="entry name" value="HISTONE-LYSINE N-METHYLTRANSFERASE SETD7"/>
    <property type="match status" value="1"/>
</dbReference>
<dbReference type="GO" id="GO:0008757">
    <property type="term" value="F:S-adenosylmethionine-dependent methyltransferase activity"/>
    <property type="evidence" value="ECO:0007669"/>
    <property type="project" value="UniProtKB-ARBA"/>
</dbReference>
<evidence type="ECO:0000259" key="1">
    <source>
        <dbReference type="PROSITE" id="PS50280"/>
    </source>
</evidence>
<dbReference type="AlphaFoldDB" id="A0A0K2UL30"/>
<dbReference type="GO" id="GO:0005694">
    <property type="term" value="C:chromosome"/>
    <property type="evidence" value="ECO:0007669"/>
    <property type="project" value="TreeGrafter"/>
</dbReference>
<accession>A0A0K2UL30</accession>
<dbReference type="Pfam" id="PF22648">
    <property type="entry name" value="SET7_N"/>
    <property type="match status" value="1"/>
</dbReference>
<dbReference type="PANTHER" id="PTHR46820">
    <property type="entry name" value="HISTONE-LYSINE N-METHYLTRANSFERASE SETD7"/>
    <property type="match status" value="1"/>
</dbReference>
<dbReference type="SUPFAM" id="SSF82199">
    <property type="entry name" value="SET domain"/>
    <property type="match status" value="1"/>
</dbReference>
<dbReference type="InterPro" id="IPR046341">
    <property type="entry name" value="SET_dom_sf"/>
</dbReference>
<dbReference type="GO" id="GO:0008276">
    <property type="term" value="F:protein methyltransferase activity"/>
    <property type="evidence" value="ECO:0007669"/>
    <property type="project" value="UniProtKB-ARBA"/>
</dbReference>
<dbReference type="SMART" id="SM00317">
    <property type="entry name" value="SET"/>
    <property type="match status" value="1"/>
</dbReference>
<evidence type="ECO:0000313" key="2">
    <source>
        <dbReference type="EMBL" id="CDW38959.1"/>
    </source>
</evidence>
<keyword evidence="2" id="KW-0808">Transferase</keyword>
<feature type="domain" description="SET" evidence="1">
    <location>
        <begin position="236"/>
        <end position="363"/>
    </location>
</feature>
<dbReference type="Pfam" id="PF00856">
    <property type="entry name" value="SET"/>
    <property type="match status" value="1"/>
</dbReference>
<dbReference type="Gene3D" id="2.170.270.10">
    <property type="entry name" value="SET domain"/>
    <property type="match status" value="1"/>
</dbReference>